<dbReference type="PROSITE" id="PS00178">
    <property type="entry name" value="AA_TRNA_LIGASE_I"/>
    <property type="match status" value="1"/>
</dbReference>
<organism evidence="12 13">
    <name type="scientific">Eiseniibacteriota bacterium</name>
    <dbReference type="NCBI Taxonomy" id="2212470"/>
    <lineage>
        <taxon>Bacteria</taxon>
        <taxon>Candidatus Eiseniibacteriota</taxon>
    </lineage>
</organism>
<evidence type="ECO:0000256" key="1">
    <source>
        <dbReference type="ARBA" id="ARBA00007894"/>
    </source>
</evidence>
<reference evidence="12" key="1">
    <citation type="submission" date="2020-04" db="EMBL/GenBank/DDBJ databases">
        <authorList>
            <person name="Zhang T."/>
        </authorList>
    </citation>
    <scope>NUCLEOTIDE SEQUENCE</scope>
    <source>
        <strain evidence="12">HKST-UBA02</strain>
    </source>
</reference>
<comment type="caution">
    <text evidence="12">The sequence shown here is derived from an EMBL/GenBank/DDBJ whole genome shotgun (WGS) entry which is preliminary data.</text>
</comment>
<dbReference type="InterPro" id="IPR001412">
    <property type="entry name" value="aa-tRNA-synth_I_CS"/>
</dbReference>
<dbReference type="CDD" id="cd00808">
    <property type="entry name" value="GluRS_core"/>
    <property type="match status" value="1"/>
</dbReference>
<dbReference type="InterPro" id="IPR008925">
    <property type="entry name" value="aa_tRNA-synth_I_cd-bd_sf"/>
</dbReference>
<evidence type="ECO:0000256" key="7">
    <source>
        <dbReference type="ARBA" id="ARBA00023146"/>
    </source>
</evidence>
<evidence type="ECO:0000256" key="4">
    <source>
        <dbReference type="ARBA" id="ARBA00022741"/>
    </source>
</evidence>
<evidence type="ECO:0000256" key="8">
    <source>
        <dbReference type="HAMAP-Rule" id="MF_00022"/>
    </source>
</evidence>
<comment type="subunit">
    <text evidence="8">Monomer.</text>
</comment>
<feature type="domain" description="Glutamyl/glutaminyl-tRNA synthetase class Ib catalytic" evidence="10">
    <location>
        <begin position="5"/>
        <end position="318"/>
    </location>
</feature>
<proteinExistence type="inferred from homology"/>
<dbReference type="PANTHER" id="PTHR43311">
    <property type="entry name" value="GLUTAMATE--TRNA LIGASE"/>
    <property type="match status" value="1"/>
</dbReference>
<dbReference type="InterPro" id="IPR014729">
    <property type="entry name" value="Rossmann-like_a/b/a_fold"/>
</dbReference>
<evidence type="ECO:0000256" key="3">
    <source>
        <dbReference type="ARBA" id="ARBA00022598"/>
    </source>
</evidence>
<comment type="function">
    <text evidence="8">Catalyzes the attachment of glutamate to tRNA(Glu) in a two-step reaction: glutamate is first activated by ATP to form Glu-AMP and then transferred to the acceptor end of tRNA(Glu).</text>
</comment>
<dbReference type="Proteomes" id="UP000739538">
    <property type="component" value="Unassembled WGS sequence"/>
</dbReference>
<feature type="short sequence motif" description="'HIGH' region" evidence="8">
    <location>
        <begin position="11"/>
        <end position="21"/>
    </location>
</feature>
<comment type="catalytic activity">
    <reaction evidence="8">
        <text>tRNA(Glu) + L-glutamate + ATP = L-glutamyl-tRNA(Glu) + AMP + diphosphate</text>
        <dbReference type="Rhea" id="RHEA:23540"/>
        <dbReference type="Rhea" id="RHEA-COMP:9663"/>
        <dbReference type="Rhea" id="RHEA-COMP:9680"/>
        <dbReference type="ChEBI" id="CHEBI:29985"/>
        <dbReference type="ChEBI" id="CHEBI:30616"/>
        <dbReference type="ChEBI" id="CHEBI:33019"/>
        <dbReference type="ChEBI" id="CHEBI:78442"/>
        <dbReference type="ChEBI" id="CHEBI:78520"/>
        <dbReference type="ChEBI" id="CHEBI:456215"/>
        <dbReference type="EC" id="6.1.1.17"/>
    </reaction>
</comment>
<evidence type="ECO:0000313" key="12">
    <source>
        <dbReference type="EMBL" id="MCA9756520.1"/>
    </source>
</evidence>
<evidence type="ECO:0000256" key="6">
    <source>
        <dbReference type="ARBA" id="ARBA00022917"/>
    </source>
</evidence>
<dbReference type="GO" id="GO:0006424">
    <property type="term" value="P:glutamyl-tRNA aminoacylation"/>
    <property type="evidence" value="ECO:0007669"/>
    <property type="project" value="UniProtKB-UniRule"/>
</dbReference>
<dbReference type="Pfam" id="PF19269">
    <property type="entry name" value="Anticodon_2"/>
    <property type="match status" value="1"/>
</dbReference>
<evidence type="ECO:0000256" key="9">
    <source>
        <dbReference type="SAM" id="MobiDB-lite"/>
    </source>
</evidence>
<feature type="binding site" evidence="8">
    <location>
        <position position="252"/>
    </location>
    <ligand>
        <name>ATP</name>
        <dbReference type="ChEBI" id="CHEBI:30616"/>
    </ligand>
</feature>
<dbReference type="HAMAP" id="MF_00022">
    <property type="entry name" value="Glu_tRNA_synth_type1"/>
    <property type="match status" value="1"/>
</dbReference>
<keyword evidence="3 8" id="KW-0436">Ligase</keyword>
<keyword evidence="7 8" id="KW-0030">Aminoacyl-tRNA synthetase</keyword>
<dbReference type="InterPro" id="IPR000924">
    <property type="entry name" value="Glu/Gln-tRNA-synth"/>
</dbReference>
<dbReference type="Gene3D" id="1.10.10.350">
    <property type="match status" value="1"/>
</dbReference>
<dbReference type="InterPro" id="IPR004527">
    <property type="entry name" value="Glu-tRNA-ligase_bac/mito"/>
</dbReference>
<keyword evidence="5 8" id="KW-0067">ATP-binding</keyword>
<dbReference type="AlphaFoldDB" id="A0A956NC57"/>
<dbReference type="InterPro" id="IPR020751">
    <property type="entry name" value="aa-tRNA-synth_I_codon-bd_sub2"/>
</dbReference>
<comment type="caution">
    <text evidence="8">Lacks conserved residue(s) required for the propagation of feature annotation.</text>
</comment>
<sequence>MDAPVRVRFAPSPTGYLHVGGLRTALYNYLFARKHGGTFVLRIEDTDQSRYVEGAEESLLRSLRWAGLQYDEGPDVGGKYGPYRQSERLALYQEAAEELLRAGHAYRCYRTPEELEQLREEHQKSKNPNRLDVRLPREESERRAASGMPSVVRLLVPDGETIAFEDLVRGPVAISSDIVDDQILLKSDGFPTYHLANVVDDHAMQISHVIRGEEWLPSVPKHLLLYRYLGFEPPRLAHLPLLLNSDRSKLSKRQGDVAVEDYRDKSFYPEALLNFVAFLGWNPGDDREIFSRDELVEAWSLERVNKSGAIFNLDKLAWFNQQYVRMRPDAELAEELRPHLAARNWDHFDTAYLAQVAQLMKERVTFVYEIPELAPYFFTEPTEYDADAVKKRWKPESGERLKVLSGAYSSLAEWHADELESTLQKTAETLAVGAGQLIHPTRLAVSGVGVGPSLYHLLEVLGRERCLVRIERAIESLG</sequence>
<dbReference type="Gene3D" id="3.40.50.620">
    <property type="entry name" value="HUPs"/>
    <property type="match status" value="1"/>
</dbReference>
<accession>A0A956NC57</accession>
<keyword evidence="2 8" id="KW-0963">Cytoplasm</keyword>
<gene>
    <name evidence="8" type="primary">gltX</name>
    <name evidence="12" type="ORF">KDA27_12015</name>
</gene>
<feature type="region of interest" description="Disordered" evidence="9">
    <location>
        <begin position="117"/>
        <end position="142"/>
    </location>
</feature>
<dbReference type="GO" id="GO:0000049">
    <property type="term" value="F:tRNA binding"/>
    <property type="evidence" value="ECO:0007669"/>
    <property type="project" value="InterPro"/>
</dbReference>
<dbReference type="GO" id="GO:0008270">
    <property type="term" value="F:zinc ion binding"/>
    <property type="evidence" value="ECO:0007669"/>
    <property type="project" value="InterPro"/>
</dbReference>
<dbReference type="FunFam" id="3.40.50.620:FF:000045">
    <property type="entry name" value="Glutamate--tRNA ligase, mitochondrial"/>
    <property type="match status" value="1"/>
</dbReference>
<feature type="short sequence motif" description="'KMSKS' region" evidence="8">
    <location>
        <begin position="249"/>
        <end position="253"/>
    </location>
</feature>
<dbReference type="EC" id="6.1.1.17" evidence="8"/>
<dbReference type="SUPFAM" id="SSF52374">
    <property type="entry name" value="Nucleotidylyl transferase"/>
    <property type="match status" value="1"/>
</dbReference>
<dbReference type="Pfam" id="PF00749">
    <property type="entry name" value="tRNA-synt_1c"/>
    <property type="match status" value="1"/>
</dbReference>
<evidence type="ECO:0000256" key="5">
    <source>
        <dbReference type="ARBA" id="ARBA00022840"/>
    </source>
</evidence>
<dbReference type="GO" id="GO:0005524">
    <property type="term" value="F:ATP binding"/>
    <property type="evidence" value="ECO:0007669"/>
    <property type="project" value="UniProtKB-UniRule"/>
</dbReference>
<evidence type="ECO:0000259" key="10">
    <source>
        <dbReference type="Pfam" id="PF00749"/>
    </source>
</evidence>
<protein>
    <recommendedName>
        <fullName evidence="8">Glutamate--tRNA ligase</fullName>
        <ecNumber evidence="8">6.1.1.17</ecNumber>
    </recommendedName>
    <alternativeName>
        <fullName evidence="8">Glutamyl-tRNA synthetase</fullName>
        <shortName evidence="8">GluRS</shortName>
    </alternativeName>
</protein>
<dbReference type="InterPro" id="IPR020752">
    <property type="entry name" value="Glu-tRNA-synth_I_codon-bd_sub1"/>
</dbReference>
<evidence type="ECO:0000259" key="11">
    <source>
        <dbReference type="Pfam" id="PF19269"/>
    </source>
</evidence>
<dbReference type="InterPro" id="IPR045462">
    <property type="entry name" value="aa-tRNA-synth_I_cd-bd"/>
</dbReference>
<dbReference type="Gene3D" id="1.10.8.70">
    <property type="entry name" value="Glutamate-tRNA synthetase, class I, anticodon-binding domain 1"/>
    <property type="match status" value="1"/>
</dbReference>
<dbReference type="InterPro" id="IPR049940">
    <property type="entry name" value="GluQ/Sye"/>
</dbReference>
<comment type="subcellular location">
    <subcellularLocation>
        <location evidence="8">Cytoplasm</location>
    </subcellularLocation>
</comment>
<evidence type="ECO:0000313" key="13">
    <source>
        <dbReference type="Proteomes" id="UP000739538"/>
    </source>
</evidence>
<name>A0A956NC57_UNCEI</name>
<dbReference type="PRINTS" id="PR00987">
    <property type="entry name" value="TRNASYNTHGLU"/>
</dbReference>
<dbReference type="GO" id="GO:0004818">
    <property type="term" value="F:glutamate-tRNA ligase activity"/>
    <property type="evidence" value="ECO:0007669"/>
    <property type="project" value="UniProtKB-UniRule"/>
</dbReference>
<dbReference type="NCBIfam" id="TIGR00464">
    <property type="entry name" value="gltX_bact"/>
    <property type="match status" value="1"/>
</dbReference>
<feature type="domain" description="Aminoacyl-tRNA synthetase class I anticodon-binding" evidence="11">
    <location>
        <begin position="331"/>
        <end position="474"/>
    </location>
</feature>
<keyword evidence="4 8" id="KW-0547">Nucleotide-binding</keyword>
<dbReference type="InterPro" id="IPR020058">
    <property type="entry name" value="Glu/Gln-tRNA-synth_Ib_cat-dom"/>
</dbReference>
<dbReference type="EMBL" id="JAGQHS010000056">
    <property type="protein sequence ID" value="MCA9756520.1"/>
    <property type="molecule type" value="Genomic_DNA"/>
</dbReference>
<dbReference type="SUPFAM" id="SSF48163">
    <property type="entry name" value="An anticodon-binding domain of class I aminoacyl-tRNA synthetases"/>
    <property type="match status" value="1"/>
</dbReference>
<dbReference type="GO" id="GO:0005737">
    <property type="term" value="C:cytoplasm"/>
    <property type="evidence" value="ECO:0007669"/>
    <property type="project" value="UniProtKB-SubCell"/>
</dbReference>
<dbReference type="InterPro" id="IPR033910">
    <property type="entry name" value="GluRS_core"/>
</dbReference>
<reference evidence="12" key="2">
    <citation type="journal article" date="2021" name="Microbiome">
        <title>Successional dynamics and alternative stable states in a saline activated sludge microbial community over 9 years.</title>
        <authorList>
            <person name="Wang Y."/>
            <person name="Ye J."/>
            <person name="Ju F."/>
            <person name="Liu L."/>
            <person name="Boyd J.A."/>
            <person name="Deng Y."/>
            <person name="Parks D.H."/>
            <person name="Jiang X."/>
            <person name="Yin X."/>
            <person name="Woodcroft B.J."/>
            <person name="Tyson G.W."/>
            <person name="Hugenholtz P."/>
            <person name="Polz M.F."/>
            <person name="Zhang T."/>
        </authorList>
    </citation>
    <scope>NUCLEOTIDE SEQUENCE</scope>
    <source>
        <strain evidence="12">HKST-UBA02</strain>
    </source>
</reference>
<evidence type="ECO:0000256" key="2">
    <source>
        <dbReference type="ARBA" id="ARBA00022490"/>
    </source>
</evidence>
<keyword evidence="6 8" id="KW-0648">Protein biosynthesis</keyword>
<comment type="similarity">
    <text evidence="1 8">Belongs to the class-I aminoacyl-tRNA synthetase family. Glutamate--tRNA ligase type 1 subfamily.</text>
</comment>
<dbReference type="PANTHER" id="PTHR43311:SF2">
    <property type="entry name" value="GLUTAMATE--TRNA LIGASE, MITOCHONDRIAL-RELATED"/>
    <property type="match status" value="1"/>
</dbReference>